<dbReference type="GO" id="GO:0004674">
    <property type="term" value="F:protein serine/threonine kinase activity"/>
    <property type="evidence" value="ECO:0007669"/>
    <property type="project" value="TreeGrafter"/>
</dbReference>
<gene>
    <name evidence="6" type="ORF">D7I46_04375</name>
</gene>
<keyword evidence="7" id="KW-1185">Reference proteome</keyword>
<dbReference type="Pfam" id="PF13657">
    <property type="entry name" value="Couple_hipA"/>
    <property type="match status" value="1"/>
</dbReference>
<evidence type="ECO:0000256" key="3">
    <source>
        <dbReference type="ARBA" id="ARBA00022777"/>
    </source>
</evidence>
<evidence type="ECO:0000259" key="4">
    <source>
        <dbReference type="Pfam" id="PF07804"/>
    </source>
</evidence>
<proteinExistence type="inferred from homology"/>
<evidence type="ECO:0000313" key="6">
    <source>
        <dbReference type="EMBL" id="AYG00393.1"/>
    </source>
</evidence>
<evidence type="ECO:0000256" key="2">
    <source>
        <dbReference type="ARBA" id="ARBA00022679"/>
    </source>
</evidence>
<dbReference type="Gene3D" id="1.10.1070.20">
    <property type="match status" value="1"/>
</dbReference>
<evidence type="ECO:0000313" key="7">
    <source>
        <dbReference type="Proteomes" id="UP000269374"/>
    </source>
</evidence>
<comment type="similarity">
    <text evidence="1">Belongs to the HipA Ser/Thr kinase family.</text>
</comment>
<reference evidence="6 7" key="1">
    <citation type="submission" date="2018-09" db="EMBL/GenBank/DDBJ databases">
        <title>Genome sequencing of strain 1JSPR-7.</title>
        <authorList>
            <person name="Heo J."/>
            <person name="Kim S.-J."/>
            <person name="Kwon S.-W."/>
        </authorList>
    </citation>
    <scope>NUCLEOTIDE SEQUENCE [LARGE SCALE GENOMIC DNA]</scope>
    <source>
        <strain evidence="6 7">1JSPR-7</strain>
    </source>
</reference>
<dbReference type="PANTHER" id="PTHR37419">
    <property type="entry name" value="SERINE/THREONINE-PROTEIN KINASE TOXIN HIPA"/>
    <property type="match status" value="1"/>
</dbReference>
<sequence length="368" mass="41243">MIEPKEIQVMLYGKVVGKLALTPQGLTAFQYDSDFQQSGYSISPLKLPLNSNVFVADSMPFQGNFGVFDDSLPDGWGRLLQDRELRKRGVDPLSITTLQRLAIIGGNGRGALEYRPVERGFSQETTSSFSLREIAEASEYILDDKEVPVEQWREIVKAGGSSGGARPKVFIESDGKEWLVKFPSQLDSPNVGEMEYRTADLARKCGIVMPETRLFDGKYFGTCRFDRFYENGKVVKKLHTVSSAGLLNANYRIPSLDYSDLLILTQILTRNMVQIEQMFRRMVFNIMIGNRDDHAKNFSFVMSEQGGWELSPAYDLLPSEGFNGFHTTTVNGNGRPTESDMINIGLKVGFSKGKIIQIIDEVQSVLEL</sequence>
<evidence type="ECO:0000256" key="1">
    <source>
        <dbReference type="ARBA" id="ARBA00010164"/>
    </source>
</evidence>
<feature type="domain" description="HipA N-terminal subdomain 1" evidence="5">
    <location>
        <begin position="8"/>
        <end position="114"/>
    </location>
</feature>
<dbReference type="AlphaFoldDB" id="A0A387B9J2"/>
<dbReference type="InterPro" id="IPR052028">
    <property type="entry name" value="HipA_Ser/Thr_kinase"/>
</dbReference>
<feature type="domain" description="HipA-like C-terminal" evidence="4">
    <location>
        <begin position="161"/>
        <end position="364"/>
    </location>
</feature>
<dbReference type="EMBL" id="CP032627">
    <property type="protein sequence ID" value="AYG00393.1"/>
    <property type="molecule type" value="Genomic_DNA"/>
</dbReference>
<dbReference type="Pfam" id="PF07804">
    <property type="entry name" value="HipA_C"/>
    <property type="match status" value="1"/>
</dbReference>
<dbReference type="PANTHER" id="PTHR37419:SF8">
    <property type="entry name" value="TOXIN YJJJ"/>
    <property type="match status" value="1"/>
</dbReference>
<dbReference type="GO" id="GO:0005829">
    <property type="term" value="C:cytosol"/>
    <property type="evidence" value="ECO:0007669"/>
    <property type="project" value="TreeGrafter"/>
</dbReference>
<accession>A0A387B9J2</accession>
<evidence type="ECO:0000259" key="5">
    <source>
        <dbReference type="Pfam" id="PF13657"/>
    </source>
</evidence>
<protein>
    <submittedName>
        <fullName evidence="6">Type II toxin-antitoxin system HipA family toxin</fullName>
    </submittedName>
</protein>
<dbReference type="OrthoDB" id="9812605at2"/>
<dbReference type="KEGG" id="lact:D7I46_04375"/>
<dbReference type="RefSeq" id="WP_120771781.1">
    <property type="nucleotide sequence ID" value="NZ_CP032627.1"/>
</dbReference>
<keyword evidence="2" id="KW-0808">Transferase</keyword>
<dbReference type="InterPro" id="IPR017508">
    <property type="entry name" value="HipA_N1"/>
</dbReference>
<dbReference type="Proteomes" id="UP000269374">
    <property type="component" value="Chromosome"/>
</dbReference>
<keyword evidence="3" id="KW-0418">Kinase</keyword>
<dbReference type="InterPro" id="IPR012893">
    <property type="entry name" value="HipA-like_C"/>
</dbReference>
<name>A0A387B9J2_9LACT</name>
<organism evidence="6 7">
    <name type="scientific">Lactococcus allomyrinae</name>
    <dbReference type="NCBI Taxonomy" id="2419773"/>
    <lineage>
        <taxon>Bacteria</taxon>
        <taxon>Bacillati</taxon>
        <taxon>Bacillota</taxon>
        <taxon>Bacilli</taxon>
        <taxon>Lactobacillales</taxon>
        <taxon>Streptococcaceae</taxon>
        <taxon>Lactococcus</taxon>
    </lineage>
</organism>